<dbReference type="PROSITE" id="PS50837">
    <property type="entry name" value="NACHT"/>
    <property type="match status" value="1"/>
</dbReference>
<evidence type="ECO:0000256" key="9">
    <source>
        <dbReference type="ARBA" id="ARBA00022840"/>
    </source>
</evidence>
<reference evidence="14 15" key="1">
    <citation type="submission" date="2020-06" db="EMBL/GenBank/DDBJ databases">
        <authorList>
            <consortium name="Wellcome Sanger Institute Data Sharing"/>
        </authorList>
    </citation>
    <scope>NUCLEOTIDE SEQUENCE [LARGE SCALE GENOMIC DNA]</scope>
</reference>
<keyword evidence="7 10" id="KW-0863">Zinc-finger</keyword>
<dbReference type="InterPro" id="IPR003879">
    <property type="entry name" value="Butyrophylin_SPRY"/>
</dbReference>
<dbReference type="InterPro" id="IPR003877">
    <property type="entry name" value="SPRY_dom"/>
</dbReference>
<dbReference type="SMART" id="SM00184">
    <property type="entry name" value="RING"/>
    <property type="match status" value="1"/>
</dbReference>
<dbReference type="Gene3D" id="2.60.120.920">
    <property type="match status" value="1"/>
</dbReference>
<dbReference type="PROSITE" id="PS51450">
    <property type="entry name" value="LRR"/>
    <property type="match status" value="1"/>
</dbReference>
<dbReference type="InterPro" id="IPR051261">
    <property type="entry name" value="NLR"/>
</dbReference>
<proteinExistence type="predicted"/>
<dbReference type="InterPro" id="IPR032675">
    <property type="entry name" value="LRR_dom_sf"/>
</dbReference>
<protein>
    <recommendedName>
        <fullName evidence="16">NACHT, LRR and PYD domains-containing protein 12-like</fullName>
    </recommendedName>
</protein>
<evidence type="ECO:0000256" key="1">
    <source>
        <dbReference type="ARBA" id="ARBA00004496"/>
    </source>
</evidence>
<feature type="domain" description="RING-type" evidence="11">
    <location>
        <begin position="31"/>
        <end position="73"/>
    </location>
</feature>
<dbReference type="InterPro" id="IPR007111">
    <property type="entry name" value="NACHT_NTPase"/>
</dbReference>
<keyword evidence="9" id="KW-0067">ATP-binding</keyword>
<dbReference type="PROSITE" id="PS50089">
    <property type="entry name" value="ZF_RING_2"/>
    <property type="match status" value="1"/>
</dbReference>
<dbReference type="Pfam" id="PF13765">
    <property type="entry name" value="PRY"/>
    <property type="match status" value="1"/>
</dbReference>
<evidence type="ECO:0000256" key="7">
    <source>
        <dbReference type="ARBA" id="ARBA00022771"/>
    </source>
</evidence>
<dbReference type="GeneTree" id="ENSGT01150000286911"/>
<evidence type="ECO:0000256" key="5">
    <source>
        <dbReference type="ARBA" id="ARBA00022737"/>
    </source>
</evidence>
<evidence type="ECO:0000313" key="14">
    <source>
        <dbReference type="Ensembl" id="ENSDCDP00010025530.1"/>
    </source>
</evidence>
<dbReference type="FunFam" id="2.60.120.920:FF:000037">
    <property type="entry name" value="Si:dkey-191j3.2"/>
    <property type="match status" value="1"/>
</dbReference>
<dbReference type="Proteomes" id="UP000694580">
    <property type="component" value="Chromosome 3"/>
</dbReference>
<reference evidence="14" key="2">
    <citation type="submission" date="2025-08" db="UniProtKB">
        <authorList>
            <consortium name="Ensembl"/>
        </authorList>
    </citation>
    <scope>IDENTIFICATION</scope>
</reference>
<keyword evidence="2" id="KW-0963">Cytoplasm</keyword>
<evidence type="ECO:0000256" key="2">
    <source>
        <dbReference type="ARBA" id="ARBA00022490"/>
    </source>
</evidence>
<dbReference type="Gene3D" id="3.80.10.10">
    <property type="entry name" value="Ribonuclease Inhibitor"/>
    <property type="match status" value="3"/>
</dbReference>
<keyword evidence="4" id="KW-0479">Metal-binding</keyword>
<dbReference type="PRINTS" id="PR01407">
    <property type="entry name" value="BUTYPHLNCDUF"/>
</dbReference>
<feature type="domain" description="B30.2/SPRY" evidence="12">
    <location>
        <begin position="1094"/>
        <end position="1287"/>
    </location>
</feature>
<dbReference type="CDD" id="cd16040">
    <property type="entry name" value="SPRY_PRY_SNTX"/>
    <property type="match status" value="1"/>
</dbReference>
<dbReference type="InterPro" id="IPR027417">
    <property type="entry name" value="P-loop_NTPase"/>
</dbReference>
<evidence type="ECO:0000256" key="10">
    <source>
        <dbReference type="PROSITE-ProRule" id="PRU00175"/>
    </source>
</evidence>
<dbReference type="Pfam" id="PF05729">
    <property type="entry name" value="NACHT"/>
    <property type="match status" value="1"/>
</dbReference>
<dbReference type="Pfam" id="PF13516">
    <property type="entry name" value="LRR_6"/>
    <property type="match status" value="5"/>
</dbReference>
<dbReference type="GO" id="GO:0005737">
    <property type="term" value="C:cytoplasm"/>
    <property type="evidence" value="ECO:0007669"/>
    <property type="project" value="UniProtKB-SubCell"/>
</dbReference>
<dbReference type="InterPro" id="IPR001611">
    <property type="entry name" value="Leu-rich_rpt"/>
</dbReference>
<evidence type="ECO:0000256" key="6">
    <source>
        <dbReference type="ARBA" id="ARBA00022741"/>
    </source>
</evidence>
<keyword evidence="3" id="KW-0433">Leucine-rich repeat</keyword>
<dbReference type="Pfam" id="PF14484">
    <property type="entry name" value="FISNA"/>
    <property type="match status" value="1"/>
</dbReference>
<evidence type="ECO:0000259" key="13">
    <source>
        <dbReference type="PROSITE" id="PS50837"/>
    </source>
</evidence>
<dbReference type="SMART" id="SM00589">
    <property type="entry name" value="PRY"/>
    <property type="match status" value="1"/>
</dbReference>
<dbReference type="Pfam" id="PF17779">
    <property type="entry name" value="WHD_NOD2"/>
    <property type="match status" value="1"/>
</dbReference>
<keyword evidence="6" id="KW-0547">Nucleotide-binding</keyword>
<gene>
    <name evidence="14" type="primary">USP24</name>
</gene>
<keyword evidence="8" id="KW-0862">Zinc</keyword>
<dbReference type="Pfam" id="PF15227">
    <property type="entry name" value="zf-C3HC4_4"/>
    <property type="match status" value="1"/>
</dbReference>
<dbReference type="InterPro" id="IPR013320">
    <property type="entry name" value="ConA-like_dom_sf"/>
</dbReference>
<dbReference type="SUPFAM" id="SSF57850">
    <property type="entry name" value="RING/U-box"/>
    <property type="match status" value="1"/>
</dbReference>
<dbReference type="GO" id="GO:0008270">
    <property type="term" value="F:zinc ion binding"/>
    <property type="evidence" value="ECO:0007669"/>
    <property type="project" value="UniProtKB-KW"/>
</dbReference>
<reference evidence="14" key="3">
    <citation type="submission" date="2025-09" db="UniProtKB">
        <authorList>
            <consortium name="Ensembl"/>
        </authorList>
    </citation>
    <scope>IDENTIFICATION</scope>
</reference>
<dbReference type="InterPro" id="IPR013083">
    <property type="entry name" value="Znf_RING/FYVE/PHD"/>
</dbReference>
<dbReference type="InterPro" id="IPR043136">
    <property type="entry name" value="B30.2/SPRY_sf"/>
</dbReference>
<comment type="subcellular location">
    <subcellularLocation>
        <location evidence="1">Cytoplasm</location>
    </subcellularLocation>
</comment>
<accession>A0AAY4BX78</accession>
<keyword evidence="5" id="KW-0677">Repeat</keyword>
<dbReference type="CDD" id="cd00116">
    <property type="entry name" value="LRR_RI"/>
    <property type="match status" value="1"/>
</dbReference>
<dbReference type="InterPro" id="IPR029495">
    <property type="entry name" value="NACHT-assoc"/>
</dbReference>
<dbReference type="Gene3D" id="3.40.50.300">
    <property type="entry name" value="P-loop containing nucleotide triphosphate hydrolases"/>
    <property type="match status" value="1"/>
</dbReference>
<dbReference type="Gene3D" id="3.30.40.10">
    <property type="entry name" value="Zinc/RING finger domain, C3HC4 (zinc finger)"/>
    <property type="match status" value="1"/>
</dbReference>
<dbReference type="InterPro" id="IPR001841">
    <property type="entry name" value="Znf_RING"/>
</dbReference>
<evidence type="ECO:0000313" key="15">
    <source>
        <dbReference type="Proteomes" id="UP000694580"/>
    </source>
</evidence>
<evidence type="ECO:0000256" key="3">
    <source>
        <dbReference type="ARBA" id="ARBA00022614"/>
    </source>
</evidence>
<evidence type="ECO:0000256" key="4">
    <source>
        <dbReference type="ARBA" id="ARBA00022723"/>
    </source>
</evidence>
<dbReference type="Pfam" id="PF00622">
    <property type="entry name" value="SPRY"/>
    <property type="match status" value="1"/>
</dbReference>
<name>A0AAY4BX78_9TELE</name>
<dbReference type="SMART" id="SM00449">
    <property type="entry name" value="SPRY"/>
    <property type="match status" value="1"/>
</dbReference>
<dbReference type="InterPro" id="IPR041267">
    <property type="entry name" value="NLRP_HD2"/>
</dbReference>
<dbReference type="InterPro" id="IPR006574">
    <property type="entry name" value="PRY"/>
</dbReference>
<keyword evidence="15" id="KW-1185">Reference proteome</keyword>
<dbReference type="InterPro" id="IPR017907">
    <property type="entry name" value="Znf_RING_CS"/>
</dbReference>
<dbReference type="Ensembl" id="ENSDCDT00010031635.1">
    <property type="protein sequence ID" value="ENSDCDP00010025530.1"/>
    <property type="gene ID" value="ENSDCDG00010016252.1"/>
</dbReference>
<dbReference type="SUPFAM" id="SSF49899">
    <property type="entry name" value="Concanavalin A-like lectins/glucanases"/>
    <property type="match status" value="1"/>
</dbReference>
<dbReference type="PROSITE" id="PS50188">
    <property type="entry name" value="B302_SPRY"/>
    <property type="match status" value="1"/>
</dbReference>
<dbReference type="SMART" id="SM00368">
    <property type="entry name" value="LRR_RI"/>
    <property type="match status" value="13"/>
</dbReference>
<evidence type="ECO:0000256" key="8">
    <source>
        <dbReference type="ARBA" id="ARBA00022833"/>
    </source>
</evidence>
<dbReference type="FunFam" id="3.40.50.300:FF:000210">
    <property type="entry name" value="Si:dkey-16p6.1"/>
    <property type="match status" value="1"/>
</dbReference>
<dbReference type="PROSITE" id="PS00518">
    <property type="entry name" value="ZF_RING_1"/>
    <property type="match status" value="1"/>
</dbReference>
<dbReference type="GO" id="GO:0005524">
    <property type="term" value="F:ATP binding"/>
    <property type="evidence" value="ECO:0007669"/>
    <property type="project" value="UniProtKB-KW"/>
</dbReference>
<dbReference type="SMART" id="SM01288">
    <property type="entry name" value="FISNA"/>
    <property type="match status" value="1"/>
</dbReference>
<evidence type="ECO:0000259" key="11">
    <source>
        <dbReference type="PROSITE" id="PS50089"/>
    </source>
</evidence>
<organism evidence="14 15">
    <name type="scientific">Denticeps clupeoides</name>
    <name type="common">denticle herring</name>
    <dbReference type="NCBI Taxonomy" id="299321"/>
    <lineage>
        <taxon>Eukaryota</taxon>
        <taxon>Metazoa</taxon>
        <taxon>Chordata</taxon>
        <taxon>Craniata</taxon>
        <taxon>Vertebrata</taxon>
        <taxon>Euteleostomi</taxon>
        <taxon>Actinopterygii</taxon>
        <taxon>Neopterygii</taxon>
        <taxon>Teleostei</taxon>
        <taxon>Clupei</taxon>
        <taxon>Clupeiformes</taxon>
        <taxon>Denticipitoidei</taxon>
        <taxon>Denticipitidae</taxon>
        <taxon>Denticeps</taxon>
    </lineage>
</organism>
<dbReference type="SUPFAM" id="SSF52047">
    <property type="entry name" value="RNI-like"/>
    <property type="match status" value="2"/>
</dbReference>
<dbReference type="InterPro" id="IPR041075">
    <property type="entry name" value="NOD1/2_WH"/>
</dbReference>
<dbReference type="Pfam" id="PF17776">
    <property type="entry name" value="NLRC4_HD2"/>
    <property type="match status" value="1"/>
</dbReference>
<sequence length="1287" mass="144462">MKSNNSMVIPPVFSMEPENFDPSLTQDQSRCGLCEEVLRDPVSISCGHRFCKPCISSNWDQSGTPGDYGCPSCGKRTEPVPHPTTASCPPDSREEDAVLHHVLLGHKASLKKKVERICEGIVKPGAQTLLNRIYTELYITEGESEGVNSEHEVWQIETTSRTPTAEDTAINCNDIFKALPGRERPIRSVLTKGIAGMGKTVSVQKFLLDWTEGNANQDVDFMFVLPFRELNLLLDSQYSLDGLLLDFHPELKGLEKREYVSWKVVFIFDGLDESRLPLNFQKNEKLSLVTQTASLDSLLTNLIEGNLLPSALIWITSRPAAAHQIPAQYVSQITEVRGFNDPQKEEYFRKRISDETQADRIISHIKTSRSLYIMCHIPVFCWISATVLHDLLLQDESQEIPRTLTEMFIHFLIIQTNMKNQKYVERSELDRRRLLESHKDVIIKLSALAYEHLQKGNLMFYEEDLKECGIDPDEASVYSGMCTEIFKEEALFSQKKVYCFVHLSIQEFLAAFFIFYSFMMKNMKVLKVFLRRKGRSEPAALSLAALLKAAVNVALQSRNGHLDLFVRFLHGISLESNQKLLQGLLSHTESSSESIKRTIRNLKVMQKKNISPDRCINLFHCLIEMKDSSVQDDIQAFLKKDPGERQKEHLSPVHCSALAYMLQISGQVLDVLDLKSYRTSDEGQRRLIPAVRCCRKAVLSGCKLTDSSCEVVSSVLQSVNSTLIDLDVSDLQDSGVKMIFSGLKSPHCKLETLRLVGCDLTVETFCEVLAAVHQSAVRNVELESGDVEKPGEKMNFTKLPGKQTLRLARCKLTEESCEVVALVLQSVNSTLIDLDLSYNNLQDSGVKMIISELKSPHCKLETLRMRFCSLTVQHCEVLASVLSSGSSHLRHLDLSENDLLDSGVETLSTGMRSPHCTLETLSLSGCCISERGCEFLSSALSSNPSYLRELDLSYNHPGEAGVKLLTARLQDPHCKLEKLNLKQCSFQHCEVLASVLSSGSSHLRHLDLSDNDLQDSGVETLSTGVGSPHCTLETLSLSRCCISERGCEFLSSALSSNPSYLRELDLSYNHPGEAGVKLLTARLQDPHCKLEKLNVDHDDECWLKSGLQKYACKFTLDPNTANRELLLSEGNRKVTSLKEKQPYPDHPERFDVWLQVLCREGVSGRCYWEVERSGDRVNIGVTYKGISRTGLRSACRLGDNNKSWILICYKNSYSVRHNSISTKIPATPSSSNRVGVYLDWSAGYLTFYSISSDKLTHLHTFHSTFTEPLYPGFGVLRYSSSVTLCEI</sequence>
<dbReference type="PANTHER" id="PTHR24106">
    <property type="entry name" value="NACHT, LRR AND CARD DOMAINS-CONTAINING"/>
    <property type="match status" value="1"/>
</dbReference>
<feature type="domain" description="NACHT" evidence="13">
    <location>
        <begin position="187"/>
        <end position="321"/>
    </location>
</feature>
<dbReference type="InterPro" id="IPR001870">
    <property type="entry name" value="B30.2/SPRY"/>
</dbReference>
<evidence type="ECO:0000259" key="12">
    <source>
        <dbReference type="PROSITE" id="PS50188"/>
    </source>
</evidence>
<evidence type="ECO:0008006" key="16">
    <source>
        <dbReference type="Google" id="ProtNLM"/>
    </source>
</evidence>